<dbReference type="InParanoid" id="A0A1Y2G2J3"/>
<evidence type="ECO:0000256" key="1">
    <source>
        <dbReference type="SAM" id="MobiDB-lite"/>
    </source>
</evidence>
<protein>
    <submittedName>
        <fullName evidence="2">Uncharacterized protein</fullName>
    </submittedName>
</protein>
<dbReference type="EMBL" id="MCGR01000004">
    <property type="protein sequence ID" value="ORY90255.1"/>
    <property type="molecule type" value="Genomic_DNA"/>
</dbReference>
<comment type="caution">
    <text evidence="2">The sequence shown here is derived from an EMBL/GenBank/DDBJ whole genome shotgun (WGS) entry which is preliminary data.</text>
</comment>
<proteinExistence type="predicted"/>
<dbReference type="AlphaFoldDB" id="A0A1Y2G2J3"/>
<sequence length="84" mass="9241">MAPAELHSLREAAKRHALTSLDIGIAPWKFSPLTPTPPFSTSDSRSPFPPNPSTSAASLACGRWLSTPTTRRRWTITSLYLKPH</sequence>
<dbReference type="Proteomes" id="UP000193467">
    <property type="component" value="Unassembled WGS sequence"/>
</dbReference>
<name>A0A1Y2G2J3_9BASI</name>
<evidence type="ECO:0000313" key="3">
    <source>
        <dbReference type="Proteomes" id="UP000193467"/>
    </source>
</evidence>
<organism evidence="2 3">
    <name type="scientific">Leucosporidium creatinivorum</name>
    <dbReference type="NCBI Taxonomy" id="106004"/>
    <lineage>
        <taxon>Eukaryota</taxon>
        <taxon>Fungi</taxon>
        <taxon>Dikarya</taxon>
        <taxon>Basidiomycota</taxon>
        <taxon>Pucciniomycotina</taxon>
        <taxon>Microbotryomycetes</taxon>
        <taxon>Leucosporidiales</taxon>
        <taxon>Leucosporidium</taxon>
    </lineage>
</organism>
<evidence type="ECO:0000313" key="2">
    <source>
        <dbReference type="EMBL" id="ORY90255.1"/>
    </source>
</evidence>
<reference evidence="2 3" key="1">
    <citation type="submission" date="2016-07" db="EMBL/GenBank/DDBJ databases">
        <title>Pervasive Adenine N6-methylation of Active Genes in Fungi.</title>
        <authorList>
            <consortium name="DOE Joint Genome Institute"/>
            <person name="Mondo S.J."/>
            <person name="Dannebaum R.O."/>
            <person name="Kuo R.C."/>
            <person name="Labutti K."/>
            <person name="Haridas S."/>
            <person name="Kuo A."/>
            <person name="Salamov A."/>
            <person name="Ahrendt S.R."/>
            <person name="Lipzen A."/>
            <person name="Sullivan W."/>
            <person name="Andreopoulos W.B."/>
            <person name="Clum A."/>
            <person name="Lindquist E."/>
            <person name="Daum C."/>
            <person name="Ramamoorthy G.K."/>
            <person name="Gryganskyi A."/>
            <person name="Culley D."/>
            <person name="Magnuson J.K."/>
            <person name="James T.Y."/>
            <person name="O'Malley M.A."/>
            <person name="Stajich J.E."/>
            <person name="Spatafora J.W."/>
            <person name="Visel A."/>
            <person name="Grigoriev I.V."/>
        </authorList>
    </citation>
    <scope>NUCLEOTIDE SEQUENCE [LARGE SCALE GENOMIC DNA]</scope>
    <source>
        <strain evidence="2 3">62-1032</strain>
    </source>
</reference>
<feature type="region of interest" description="Disordered" evidence="1">
    <location>
        <begin position="36"/>
        <end position="59"/>
    </location>
</feature>
<accession>A0A1Y2G2J3</accession>
<keyword evidence="3" id="KW-1185">Reference proteome</keyword>
<gene>
    <name evidence="2" type="ORF">BCR35DRAFT_299858</name>
</gene>